<dbReference type="AlphaFoldDB" id="A0A0E9V2R4"/>
<reference evidence="1" key="1">
    <citation type="submission" date="2014-11" db="EMBL/GenBank/DDBJ databases">
        <authorList>
            <person name="Amaro Gonzalez C."/>
        </authorList>
    </citation>
    <scope>NUCLEOTIDE SEQUENCE</scope>
</reference>
<proteinExistence type="predicted"/>
<evidence type="ECO:0000313" key="1">
    <source>
        <dbReference type="EMBL" id="JAH72322.1"/>
    </source>
</evidence>
<organism evidence="1">
    <name type="scientific">Anguilla anguilla</name>
    <name type="common">European freshwater eel</name>
    <name type="synonym">Muraena anguilla</name>
    <dbReference type="NCBI Taxonomy" id="7936"/>
    <lineage>
        <taxon>Eukaryota</taxon>
        <taxon>Metazoa</taxon>
        <taxon>Chordata</taxon>
        <taxon>Craniata</taxon>
        <taxon>Vertebrata</taxon>
        <taxon>Euteleostomi</taxon>
        <taxon>Actinopterygii</taxon>
        <taxon>Neopterygii</taxon>
        <taxon>Teleostei</taxon>
        <taxon>Anguilliformes</taxon>
        <taxon>Anguillidae</taxon>
        <taxon>Anguilla</taxon>
    </lineage>
</organism>
<name>A0A0E9V2R4_ANGAN</name>
<protein>
    <submittedName>
        <fullName evidence="1">Uncharacterized protein</fullName>
    </submittedName>
</protein>
<sequence length="21" mass="2495">MPLWTLFGSCQYRDVGLKRHS</sequence>
<dbReference type="EMBL" id="GBXM01036255">
    <property type="protein sequence ID" value="JAH72322.1"/>
    <property type="molecule type" value="Transcribed_RNA"/>
</dbReference>
<reference evidence="1" key="2">
    <citation type="journal article" date="2015" name="Fish Shellfish Immunol.">
        <title>Early steps in the European eel (Anguilla anguilla)-Vibrio vulnificus interaction in the gills: Role of the RtxA13 toxin.</title>
        <authorList>
            <person name="Callol A."/>
            <person name="Pajuelo D."/>
            <person name="Ebbesson L."/>
            <person name="Teles M."/>
            <person name="MacKenzie S."/>
            <person name="Amaro C."/>
        </authorList>
    </citation>
    <scope>NUCLEOTIDE SEQUENCE</scope>
</reference>
<accession>A0A0E9V2R4</accession>